<keyword evidence="2" id="KW-1185">Reference proteome</keyword>
<evidence type="ECO:0000313" key="2">
    <source>
        <dbReference type="Proteomes" id="UP000011058"/>
    </source>
</evidence>
<dbReference type="HOGENOM" id="CLU_472418_0_0_10"/>
<organism evidence="1 2">
    <name type="scientific">Fibrella aestuarina BUZ 2</name>
    <dbReference type="NCBI Taxonomy" id="1166018"/>
    <lineage>
        <taxon>Bacteria</taxon>
        <taxon>Pseudomonadati</taxon>
        <taxon>Bacteroidota</taxon>
        <taxon>Cytophagia</taxon>
        <taxon>Cytophagales</taxon>
        <taxon>Spirosomataceae</taxon>
        <taxon>Fibrella</taxon>
    </lineage>
</organism>
<sequence length="587" mass="64819">MTPVQQQQLYAQLVAPFDQQCRVARRLVQQAMTAMLDRLITVLESGKSIDDVLLLLPGLITDEAHQTLLNTLYLRGGIAASLQPEPTIEAVRRCGAKAAAIPGMKRAKEPQPPASLRLRLLSLVRDLTGAGRVVKLTNRTRNLVANALAVAADLGSTTRSIIRRLRGVLLEPNRVSRIAQTETLRGWNAGSEWLAETRGKTTKRWLPVLDGRTRDAHALMASQPPIKIRDLFVVGGMVMRYPGDPAGGAKNVINCFLPHERTFVDKKRIKKVFRSWYEGDIVTIYTSGKRQFTCTPNHPILTTDGWVKAGELTKAHKLVKSGFGQRVTTGDLDVKHQPATFQEIFESALITGVRVGVGGLHMNFYGDMPTGDVDVIDTSGLLGRRWQPSFVQVVGNLILKSADEIVSALSSHSPISRNSSFSRWRQSAHAFVRFGNDLKQLFVSRLLKSSHIRLAGVAALDPVVSQNAGNDISIDAVLASQRQLARTRSIMRHYLRIGKNDSRGLAPVSTGIDSMLPQGSPDSHTADPVLVGDLRYGNVGPIQSDHIVNLRWRPDYSGHVYTLETEDGLYDINTYVARNCRCMVYYQ</sequence>
<gene>
    <name evidence="1" type="ORF">FAES_3959</name>
</gene>
<accession>I0KCV9</accession>
<dbReference type="Gene3D" id="2.170.16.10">
    <property type="entry name" value="Hedgehog/Intein (Hint) domain"/>
    <property type="match status" value="1"/>
</dbReference>
<evidence type="ECO:0000313" key="1">
    <source>
        <dbReference type="EMBL" id="CCH01962.1"/>
    </source>
</evidence>
<dbReference type="eggNOG" id="COG2369">
    <property type="taxonomic scope" value="Bacteria"/>
</dbReference>
<dbReference type="SUPFAM" id="SSF51294">
    <property type="entry name" value="Hedgehog/intein (Hint) domain"/>
    <property type="match status" value="1"/>
</dbReference>
<dbReference type="KEGG" id="fae:FAES_3959"/>
<dbReference type="EMBL" id="HE796683">
    <property type="protein sequence ID" value="CCH01962.1"/>
    <property type="molecule type" value="Genomic_DNA"/>
</dbReference>
<dbReference type="AlphaFoldDB" id="I0KCV9"/>
<name>I0KCV9_9BACT</name>
<dbReference type="InterPro" id="IPR036844">
    <property type="entry name" value="Hint_dom_sf"/>
</dbReference>
<dbReference type="CDD" id="cd00081">
    <property type="entry name" value="Hint"/>
    <property type="match status" value="1"/>
</dbReference>
<dbReference type="eggNOG" id="COG1372">
    <property type="taxonomic scope" value="Bacteria"/>
</dbReference>
<proteinExistence type="predicted"/>
<dbReference type="OrthoDB" id="952090at2"/>
<dbReference type="RefSeq" id="WP_015333061.1">
    <property type="nucleotide sequence ID" value="NC_020054.1"/>
</dbReference>
<protein>
    <recommendedName>
        <fullName evidence="3">Intein C-terminal splicing domain-containing protein</fullName>
    </recommendedName>
</protein>
<reference evidence="1 2" key="1">
    <citation type="journal article" date="2012" name="J. Bacteriol.">
        <title>Genome Sequence of Fibrella aestuarina BUZ 2T, a Filamentous Marine Bacterium.</title>
        <authorList>
            <person name="Filippini M."/>
            <person name="Qi W."/>
            <person name="Blom J."/>
            <person name="Goesmann A."/>
            <person name="Smits T.H."/>
            <person name="Bagheri H.C."/>
        </authorList>
    </citation>
    <scope>NUCLEOTIDE SEQUENCE [LARGE SCALE GENOMIC DNA]</scope>
    <source>
        <strain evidence="2">BUZ 2T</strain>
    </source>
</reference>
<evidence type="ECO:0008006" key="3">
    <source>
        <dbReference type="Google" id="ProtNLM"/>
    </source>
</evidence>
<dbReference type="Proteomes" id="UP000011058">
    <property type="component" value="Chromosome"/>
</dbReference>